<evidence type="ECO:0000313" key="10">
    <source>
        <dbReference type="Proteomes" id="UP000813385"/>
    </source>
</evidence>
<proteinExistence type="inferred from homology"/>
<feature type="transmembrane region" description="Helical" evidence="7">
    <location>
        <begin position="168"/>
        <end position="193"/>
    </location>
</feature>
<comment type="subcellular location">
    <subcellularLocation>
        <location evidence="1">Membrane</location>
        <topology evidence="1">Multi-pass membrane protein</topology>
    </subcellularLocation>
</comment>
<comment type="caution">
    <text evidence="9">The sequence shown here is derived from an EMBL/GenBank/DDBJ whole genome shotgun (WGS) entry which is preliminary data.</text>
</comment>
<accession>A0A8K0TW65</accession>
<protein>
    <recommendedName>
        <fullName evidence="8">Rhodopsin domain-containing protein</fullName>
    </recommendedName>
</protein>
<evidence type="ECO:0000256" key="5">
    <source>
        <dbReference type="ARBA" id="ARBA00038359"/>
    </source>
</evidence>
<dbReference type="AlphaFoldDB" id="A0A8K0TW65"/>
<evidence type="ECO:0000259" key="8">
    <source>
        <dbReference type="Pfam" id="PF20684"/>
    </source>
</evidence>
<evidence type="ECO:0000313" key="9">
    <source>
        <dbReference type="EMBL" id="KAH7376721.1"/>
    </source>
</evidence>
<sequence>MDPTQQQTGDETRGPLILASVWSLVPAAMIFMVLRFYCKLKEGRRLWWDDWALLFAWIMVTVAATLASVAVSLGLGRHMGTIPTENIGKMAPIGLIMTTLIQIGSIWSKVSFALTLLRITEGYMKLIVWSAIVGINIFMGLSAVFSWIGCGQASERLNISNCVNAVVVLDYGMFAAIFSGVMDIVLAMLPWKLLWKLQMRLKEKLGVALAMSMGIFAGITGIIKATKRLSFSDPDFTFNAADFLVWAVAEICVTIMAASIPALRVLVRDAQSSFQNSSKKSRSRPTATAASGVFTNNRTVISAARPPPQGRRPSNAPSDGSEEMIMGESHEMKIMTTKQVVVETFLRDALDSPDGPSRIEAANRV</sequence>
<keyword evidence="3 7" id="KW-1133">Transmembrane helix</keyword>
<feature type="transmembrane region" description="Helical" evidence="7">
    <location>
        <begin position="93"/>
        <end position="114"/>
    </location>
</feature>
<dbReference type="Pfam" id="PF20684">
    <property type="entry name" value="Fung_rhodopsin"/>
    <property type="match status" value="1"/>
</dbReference>
<dbReference type="InterPro" id="IPR049326">
    <property type="entry name" value="Rhodopsin_dom_fungi"/>
</dbReference>
<dbReference type="GO" id="GO:0016020">
    <property type="term" value="C:membrane"/>
    <property type="evidence" value="ECO:0007669"/>
    <property type="project" value="UniProtKB-SubCell"/>
</dbReference>
<dbReference type="PANTHER" id="PTHR33048:SF42">
    <property type="entry name" value="INTEGRAL MEMBRANE PROTEIN"/>
    <property type="match status" value="1"/>
</dbReference>
<reference evidence="9" key="1">
    <citation type="journal article" date="2021" name="Nat. Commun.">
        <title>Genetic determinants of endophytism in the Arabidopsis root mycobiome.</title>
        <authorList>
            <person name="Mesny F."/>
            <person name="Miyauchi S."/>
            <person name="Thiergart T."/>
            <person name="Pickel B."/>
            <person name="Atanasova L."/>
            <person name="Karlsson M."/>
            <person name="Huettel B."/>
            <person name="Barry K.W."/>
            <person name="Haridas S."/>
            <person name="Chen C."/>
            <person name="Bauer D."/>
            <person name="Andreopoulos W."/>
            <person name="Pangilinan J."/>
            <person name="LaButti K."/>
            <person name="Riley R."/>
            <person name="Lipzen A."/>
            <person name="Clum A."/>
            <person name="Drula E."/>
            <person name="Henrissat B."/>
            <person name="Kohler A."/>
            <person name="Grigoriev I.V."/>
            <person name="Martin F.M."/>
            <person name="Hacquard S."/>
        </authorList>
    </citation>
    <scope>NUCLEOTIDE SEQUENCE</scope>
    <source>
        <strain evidence="9">MPI-CAGE-AT-0016</strain>
    </source>
</reference>
<feature type="transmembrane region" description="Helical" evidence="7">
    <location>
        <begin position="205"/>
        <end position="223"/>
    </location>
</feature>
<evidence type="ECO:0000256" key="1">
    <source>
        <dbReference type="ARBA" id="ARBA00004141"/>
    </source>
</evidence>
<evidence type="ECO:0000256" key="2">
    <source>
        <dbReference type="ARBA" id="ARBA00022692"/>
    </source>
</evidence>
<name>A0A8K0TW65_9PEZI</name>
<dbReference type="Proteomes" id="UP000813385">
    <property type="component" value="Unassembled WGS sequence"/>
</dbReference>
<dbReference type="PANTHER" id="PTHR33048">
    <property type="entry name" value="PTH11-LIKE INTEGRAL MEMBRANE PROTEIN (AFU_ORTHOLOGUE AFUA_5G11245)"/>
    <property type="match status" value="1"/>
</dbReference>
<feature type="domain" description="Rhodopsin" evidence="8">
    <location>
        <begin position="34"/>
        <end position="268"/>
    </location>
</feature>
<evidence type="ECO:0000256" key="6">
    <source>
        <dbReference type="SAM" id="MobiDB-lite"/>
    </source>
</evidence>
<evidence type="ECO:0000256" key="7">
    <source>
        <dbReference type="SAM" id="Phobius"/>
    </source>
</evidence>
<feature type="region of interest" description="Disordered" evidence="6">
    <location>
        <begin position="298"/>
        <end position="322"/>
    </location>
</feature>
<feature type="transmembrane region" description="Helical" evidence="7">
    <location>
        <begin position="16"/>
        <end position="38"/>
    </location>
</feature>
<organism evidence="9 10">
    <name type="scientific">Plectosphaerella cucumerina</name>
    <dbReference type="NCBI Taxonomy" id="40658"/>
    <lineage>
        <taxon>Eukaryota</taxon>
        <taxon>Fungi</taxon>
        <taxon>Dikarya</taxon>
        <taxon>Ascomycota</taxon>
        <taxon>Pezizomycotina</taxon>
        <taxon>Sordariomycetes</taxon>
        <taxon>Hypocreomycetidae</taxon>
        <taxon>Glomerellales</taxon>
        <taxon>Plectosphaerellaceae</taxon>
        <taxon>Plectosphaerella</taxon>
    </lineage>
</organism>
<keyword evidence="2 7" id="KW-0812">Transmembrane</keyword>
<comment type="similarity">
    <text evidence="5">Belongs to the SAT4 family.</text>
</comment>
<gene>
    <name evidence="9" type="ORF">B0T11DRAFT_272832</name>
</gene>
<feature type="transmembrane region" description="Helical" evidence="7">
    <location>
        <begin position="126"/>
        <end position="148"/>
    </location>
</feature>
<keyword evidence="4 7" id="KW-0472">Membrane</keyword>
<feature type="transmembrane region" description="Helical" evidence="7">
    <location>
        <begin position="50"/>
        <end position="73"/>
    </location>
</feature>
<dbReference type="EMBL" id="JAGPXD010000001">
    <property type="protein sequence ID" value="KAH7376721.1"/>
    <property type="molecule type" value="Genomic_DNA"/>
</dbReference>
<evidence type="ECO:0000256" key="3">
    <source>
        <dbReference type="ARBA" id="ARBA00022989"/>
    </source>
</evidence>
<dbReference type="OrthoDB" id="5417887at2759"/>
<keyword evidence="10" id="KW-1185">Reference proteome</keyword>
<feature type="transmembrane region" description="Helical" evidence="7">
    <location>
        <begin position="243"/>
        <end position="267"/>
    </location>
</feature>
<dbReference type="InterPro" id="IPR052337">
    <property type="entry name" value="SAT4-like"/>
</dbReference>
<evidence type="ECO:0000256" key="4">
    <source>
        <dbReference type="ARBA" id="ARBA00023136"/>
    </source>
</evidence>